<dbReference type="GO" id="GO:0009306">
    <property type="term" value="P:protein secretion"/>
    <property type="evidence" value="ECO:0007669"/>
    <property type="project" value="InterPro"/>
</dbReference>
<dbReference type="AlphaFoldDB" id="Q6AQY1"/>
<evidence type="ECO:0000256" key="1">
    <source>
        <dbReference type="ARBA" id="ARBA00004377"/>
    </source>
</evidence>
<gene>
    <name evidence="14" type="ordered locus">DP0514</name>
</gene>
<feature type="domain" description="AprE-like beta-barrel" evidence="13">
    <location>
        <begin position="355"/>
        <end position="443"/>
    </location>
</feature>
<evidence type="ECO:0000256" key="6">
    <source>
        <dbReference type="ARBA" id="ARBA00022692"/>
    </source>
</evidence>
<dbReference type="Gene3D" id="2.40.50.100">
    <property type="match status" value="1"/>
</dbReference>
<keyword evidence="4" id="KW-1003">Cell membrane</keyword>
<evidence type="ECO:0000259" key="13">
    <source>
        <dbReference type="Pfam" id="PF26002"/>
    </source>
</evidence>
<evidence type="ECO:0000256" key="5">
    <source>
        <dbReference type="ARBA" id="ARBA00022519"/>
    </source>
</evidence>
<dbReference type="Proteomes" id="UP000000602">
    <property type="component" value="Chromosome"/>
</dbReference>
<evidence type="ECO:0000256" key="9">
    <source>
        <dbReference type="SAM" id="Coils"/>
    </source>
</evidence>
<keyword evidence="15" id="KW-1185">Reference proteome</keyword>
<reference evidence="15" key="1">
    <citation type="journal article" date="2004" name="Environ. Microbiol.">
        <title>The genome of Desulfotalea psychrophila, a sulfate-reducing bacterium from permanently cold Arctic sediments.</title>
        <authorList>
            <person name="Rabus R."/>
            <person name="Ruepp A."/>
            <person name="Frickey T."/>
            <person name="Rattei T."/>
            <person name="Fartmann B."/>
            <person name="Stark M."/>
            <person name="Bauer M."/>
            <person name="Zibat A."/>
            <person name="Lombardot T."/>
            <person name="Becker I."/>
            <person name="Amann J."/>
            <person name="Gellner K."/>
            <person name="Teeling H."/>
            <person name="Leuschner W.D."/>
            <person name="Gloeckner F.-O."/>
            <person name="Lupas A.N."/>
            <person name="Amann R."/>
            <person name="Klenk H.-P."/>
        </authorList>
    </citation>
    <scope>NUCLEOTIDE SEQUENCE [LARGE SCALE GENOMIC DNA]</scope>
    <source>
        <strain evidence="15">DSM 12343 / LSv54</strain>
    </source>
</reference>
<evidence type="ECO:0000256" key="3">
    <source>
        <dbReference type="ARBA" id="ARBA00022448"/>
    </source>
</evidence>
<evidence type="ECO:0000256" key="11">
    <source>
        <dbReference type="SAM" id="Phobius"/>
    </source>
</evidence>
<evidence type="ECO:0000256" key="8">
    <source>
        <dbReference type="ARBA" id="ARBA00023136"/>
    </source>
</evidence>
<dbReference type="HOGENOM" id="CLU_023976_8_0_7"/>
<dbReference type="EMBL" id="CR522870">
    <property type="protein sequence ID" value="CAG35243.1"/>
    <property type="molecule type" value="Genomic_DNA"/>
</dbReference>
<evidence type="ECO:0000256" key="2">
    <source>
        <dbReference type="ARBA" id="ARBA00009477"/>
    </source>
</evidence>
<keyword evidence="3" id="KW-0813">Transport</keyword>
<evidence type="ECO:0000256" key="10">
    <source>
        <dbReference type="SAM" id="MobiDB-lite"/>
    </source>
</evidence>
<dbReference type="OrthoDB" id="9810980at2"/>
<keyword evidence="6 11" id="KW-0812">Transmembrane</keyword>
<dbReference type="NCBIfam" id="TIGR01843">
    <property type="entry name" value="type_I_hlyD"/>
    <property type="match status" value="1"/>
</dbReference>
<dbReference type="PANTHER" id="PTHR30386">
    <property type="entry name" value="MEMBRANE FUSION SUBUNIT OF EMRAB-TOLC MULTIDRUG EFFLUX PUMP"/>
    <property type="match status" value="1"/>
</dbReference>
<dbReference type="GO" id="GO:0005886">
    <property type="term" value="C:plasma membrane"/>
    <property type="evidence" value="ECO:0007669"/>
    <property type="project" value="UniProtKB-SubCell"/>
</dbReference>
<accession>Q6AQY1</accession>
<keyword evidence="7 11" id="KW-1133">Transmembrane helix</keyword>
<feature type="transmembrane region" description="Helical" evidence="11">
    <location>
        <begin position="53"/>
        <end position="71"/>
    </location>
</feature>
<dbReference type="PANTHER" id="PTHR30386:SF26">
    <property type="entry name" value="TRANSPORT PROTEIN COMB"/>
    <property type="match status" value="1"/>
</dbReference>
<dbReference type="InterPro" id="IPR058982">
    <property type="entry name" value="Beta-barrel_AprE"/>
</dbReference>
<dbReference type="InterPro" id="IPR058781">
    <property type="entry name" value="HH_AprE-like"/>
</dbReference>
<dbReference type="InterPro" id="IPR010129">
    <property type="entry name" value="T1SS_HlyD"/>
</dbReference>
<evidence type="ECO:0000259" key="12">
    <source>
        <dbReference type="Pfam" id="PF25994"/>
    </source>
</evidence>
<dbReference type="PROSITE" id="PS00543">
    <property type="entry name" value="HLYD_FAMILY"/>
    <property type="match status" value="1"/>
</dbReference>
<proteinExistence type="inferred from homology"/>
<dbReference type="KEGG" id="dps:DP0514"/>
<dbReference type="PRINTS" id="PR01490">
    <property type="entry name" value="RTXTOXIND"/>
</dbReference>
<dbReference type="InterPro" id="IPR050739">
    <property type="entry name" value="MFP"/>
</dbReference>
<feature type="coiled-coil region" evidence="9">
    <location>
        <begin position="169"/>
        <end position="290"/>
    </location>
</feature>
<dbReference type="Gene3D" id="2.40.30.170">
    <property type="match status" value="1"/>
</dbReference>
<dbReference type="InterPro" id="IPR006144">
    <property type="entry name" value="Secretion_HlyD_CS"/>
</dbReference>
<feature type="region of interest" description="Disordered" evidence="10">
    <location>
        <begin position="1"/>
        <end position="28"/>
    </location>
</feature>
<keyword evidence="8 11" id="KW-0472">Membrane</keyword>
<dbReference type="eggNOG" id="COG0845">
    <property type="taxonomic scope" value="Bacteria"/>
</dbReference>
<keyword evidence="9" id="KW-0175">Coiled coil</keyword>
<evidence type="ECO:0000256" key="7">
    <source>
        <dbReference type="ARBA" id="ARBA00022989"/>
    </source>
</evidence>
<sequence length="466" mass="52578">MIEKAKIAPEANNHKAKKTRPAKPGGNYNKRDVEFMNSLSGALLASRSSRLNVLLYVICAIILTVVTWCHFAELDERTRGIGRTIPSRQIQVVQNLEGGIIKEIHVFEGESVKRGQILVTIDDTGIGSSYSESASKINELEAKSIRLSAESGITDTLIASKKETDSQMVQLMKNEKRLYNSQLRQHENQKSVLQQQLQQRKIELQDAQEDLKSFRSSQKMLNREIALSRPLLKKQLLSELEFLQLEQRDLEKKQEVNRTINKVESLNVQIIEAKEKIEELDETRQAEAMEELNAVVAEIDRLAFMQVAIEDRVTRTSVRSPVNGTVKQLLINTVGGVVRPGMDILEIVPTDEAIMVETKIKPSDIAFIYPGQKAILKFTAYDYAIYGGLDGEVALISADTITDEKGEEFYLVRVKSKQNYLGNEDSKKQIMIGMTAQVDIITGKKSVMQYLMKPILRAKNNALRER</sequence>
<comment type="similarity">
    <text evidence="2">Belongs to the membrane fusion protein (MFP) (TC 8.A.1) family.</text>
</comment>
<feature type="domain" description="AprE-like long alpha-helical hairpin" evidence="12">
    <location>
        <begin position="128"/>
        <end position="302"/>
    </location>
</feature>
<keyword evidence="5" id="KW-0997">Cell inner membrane</keyword>
<dbReference type="SUPFAM" id="SSF111369">
    <property type="entry name" value="HlyD-like secretion proteins"/>
    <property type="match status" value="1"/>
</dbReference>
<comment type="subcellular location">
    <subcellularLocation>
        <location evidence="1">Cell inner membrane</location>
        <topology evidence="1">Single-pass membrane protein</topology>
    </subcellularLocation>
</comment>
<protein>
    <submittedName>
        <fullName evidence="14">Related to secretion protein</fullName>
    </submittedName>
</protein>
<dbReference type="Pfam" id="PF26002">
    <property type="entry name" value="Beta-barrel_AprE"/>
    <property type="match status" value="1"/>
</dbReference>
<evidence type="ECO:0000313" key="14">
    <source>
        <dbReference type="EMBL" id="CAG35243.1"/>
    </source>
</evidence>
<dbReference type="STRING" id="177439.DP0514"/>
<organism evidence="14 15">
    <name type="scientific">Desulfotalea psychrophila (strain LSv54 / DSM 12343)</name>
    <dbReference type="NCBI Taxonomy" id="177439"/>
    <lineage>
        <taxon>Bacteria</taxon>
        <taxon>Pseudomonadati</taxon>
        <taxon>Thermodesulfobacteriota</taxon>
        <taxon>Desulfobulbia</taxon>
        <taxon>Desulfobulbales</taxon>
        <taxon>Desulfocapsaceae</taxon>
        <taxon>Desulfotalea</taxon>
    </lineage>
</organism>
<name>Q6AQY1_DESPS</name>
<evidence type="ECO:0000313" key="15">
    <source>
        <dbReference type="Proteomes" id="UP000000602"/>
    </source>
</evidence>
<dbReference type="RefSeq" id="WP_011187759.1">
    <property type="nucleotide sequence ID" value="NC_006138.1"/>
</dbReference>
<evidence type="ECO:0000256" key="4">
    <source>
        <dbReference type="ARBA" id="ARBA00022475"/>
    </source>
</evidence>
<dbReference type="Pfam" id="PF25994">
    <property type="entry name" value="HH_AprE"/>
    <property type="match status" value="1"/>
</dbReference>